<feature type="transmembrane region" description="Helical" evidence="2">
    <location>
        <begin position="40"/>
        <end position="59"/>
    </location>
</feature>
<dbReference type="OrthoDB" id="5346728at2759"/>
<proteinExistence type="predicted"/>
<evidence type="ECO:0000256" key="1">
    <source>
        <dbReference type="SAM" id="MobiDB-lite"/>
    </source>
</evidence>
<protein>
    <submittedName>
        <fullName evidence="3">Uncharacterized protein</fullName>
    </submittedName>
</protein>
<evidence type="ECO:0000256" key="2">
    <source>
        <dbReference type="SAM" id="Phobius"/>
    </source>
</evidence>
<organism evidence="3 4">
    <name type="scientific">Ajellomyces capsulatus</name>
    <name type="common">Darling's disease fungus</name>
    <name type="synonym">Histoplasma capsulatum</name>
    <dbReference type="NCBI Taxonomy" id="5037"/>
    <lineage>
        <taxon>Eukaryota</taxon>
        <taxon>Fungi</taxon>
        <taxon>Dikarya</taxon>
        <taxon>Ascomycota</taxon>
        <taxon>Pezizomycotina</taxon>
        <taxon>Eurotiomycetes</taxon>
        <taxon>Eurotiomycetidae</taxon>
        <taxon>Onygenales</taxon>
        <taxon>Ajellomycetaceae</taxon>
        <taxon>Histoplasma</taxon>
    </lineage>
</organism>
<dbReference type="Proteomes" id="UP000663671">
    <property type="component" value="Chromosome 5"/>
</dbReference>
<dbReference type="EMBL" id="CP069111">
    <property type="protein sequence ID" value="QSS61216.1"/>
    <property type="molecule type" value="Genomic_DNA"/>
</dbReference>
<evidence type="ECO:0000313" key="4">
    <source>
        <dbReference type="Proteomes" id="UP000663671"/>
    </source>
</evidence>
<keyword evidence="2" id="KW-1133">Transmembrane helix</keyword>
<dbReference type="VEuPathDB" id="FungiDB:I7I51_03388"/>
<evidence type="ECO:0000313" key="3">
    <source>
        <dbReference type="EMBL" id="QSS61216.1"/>
    </source>
</evidence>
<feature type="region of interest" description="Disordered" evidence="1">
    <location>
        <begin position="247"/>
        <end position="267"/>
    </location>
</feature>
<reference evidence="3" key="1">
    <citation type="submission" date="2021-01" db="EMBL/GenBank/DDBJ databases">
        <title>Chromosome-level genome assembly of a human fungal pathogen reveals clustering of transcriptionally co-regulated genes.</title>
        <authorList>
            <person name="Voorhies M."/>
            <person name="Cohen S."/>
            <person name="Shea T.P."/>
            <person name="Petrus S."/>
            <person name="Munoz J.F."/>
            <person name="Poplawski S."/>
            <person name="Goldman W.E."/>
            <person name="Michael T."/>
            <person name="Cuomo C.A."/>
            <person name="Sil A."/>
            <person name="Beyhan S."/>
        </authorList>
    </citation>
    <scope>NUCLEOTIDE SEQUENCE</scope>
    <source>
        <strain evidence="3">WU24</strain>
    </source>
</reference>
<keyword evidence="2" id="KW-0472">Membrane</keyword>
<feature type="region of interest" description="Disordered" evidence="1">
    <location>
        <begin position="734"/>
        <end position="781"/>
    </location>
</feature>
<gene>
    <name evidence="3" type="ORF">I7I51_03388</name>
</gene>
<name>A0A8A1M3X1_AJECA</name>
<accession>A0A8A1M3X1</accession>
<sequence>MAPIYKPSLQIRQTHVLPPRPANGPLGGAMPVSSSFRWKTLLWLMIATFCIFILTVYIWKFGAFLRHFTRHRILDGNPKSTRYAKTWHGWVPLDDHETKRARRQKRFKKFRRSVAWKSPHADYNWVWWDPKGAAVKQHFEDQKGIRWLRRWLKNHEHRKGELISKAHARGRGSGEPDANKMRKPGLRHSMKISSQVVKFRKRPLRSRLPLFLDGHSDNMIPSILYNSLTRISAKKAPPYLALNSRTTSRQKPTLDLPHTESRRCTSLSHLPPSLGIADIRFAPEVRRKAVSEALQGNAIPSTLFPTLYDARLRRFIPSGEGQNDPMGPQTAVTAEKSLSWKYKAWAAKMEIHTFGQSPPCLHGLIGRPGSPLSAILKSMSSSGHYSEFSDHYNHMPTHKHDCKSVAAGINPSGPSAMSQLAPRIQRRAPPRVHVSATSDASLDTASVDGNMDVGRSLLAQNINQIKGHVQQQPLLSQAEAETSARRPLHPMQNKAISFQLPKNPQNPRKESWESTRARLSDYEIQLIYDLDCRLEWLSSEVEPGRKPFHFLLLANHWLNRATWIVLDPVSRVPPAERRTYGDPRFNRPFTEPRGDAVKQNYPVQGLVKLDAPRLDSWRMAINGARKSTGAKEFLKAAELFDGSVDETPNSSFDPASWILRKPPQGYERSKKQGEVYYEGMGGWWEKLEDWQNVCRGYRARKIICEGGANRRRIREVARKATGPYRKVVKRWNQGPSAHLKAKRREEQPAASEMRQIMSGSGSIPRQRSRRHDDSHRRPTIAGLAVGTSGNICLSVSRSTGGFSGESAHNHPSMEGSCAVDGSCMSATAVEVQRQVDVPLDHPKQGTG</sequence>
<dbReference type="AlphaFoldDB" id="A0A8A1M3X1"/>
<keyword evidence="2" id="KW-0812">Transmembrane</keyword>